<organism evidence="5 6">
    <name type="scientific">candidate division WWE3 bacterium</name>
    <dbReference type="NCBI Taxonomy" id="2053526"/>
    <lineage>
        <taxon>Bacteria</taxon>
        <taxon>Katanobacteria</taxon>
    </lineage>
</organism>
<dbReference type="SUPFAM" id="SSF50199">
    <property type="entry name" value="Staphylococcal nuclease"/>
    <property type="match status" value="1"/>
</dbReference>
<dbReference type="InterPro" id="IPR016071">
    <property type="entry name" value="Staphylococal_nuclease_OB-fold"/>
</dbReference>
<name>A0A955LGG1_UNCKA</name>
<evidence type="ECO:0000313" key="5">
    <source>
        <dbReference type="EMBL" id="MCA9390109.1"/>
    </source>
</evidence>
<evidence type="ECO:0000256" key="1">
    <source>
        <dbReference type="ARBA" id="ARBA00022722"/>
    </source>
</evidence>
<dbReference type="Proteomes" id="UP000701698">
    <property type="component" value="Unassembled WGS sequence"/>
</dbReference>
<dbReference type="Pfam" id="PF00565">
    <property type="entry name" value="SNase"/>
    <property type="match status" value="1"/>
</dbReference>
<dbReference type="InterPro" id="IPR035437">
    <property type="entry name" value="SNase_OB-fold_sf"/>
</dbReference>
<keyword evidence="1" id="KW-0540">Nuclease</keyword>
<protein>
    <submittedName>
        <fullName evidence="5">Thermonuclease family protein</fullName>
    </submittedName>
</protein>
<evidence type="ECO:0000313" key="6">
    <source>
        <dbReference type="Proteomes" id="UP000701698"/>
    </source>
</evidence>
<dbReference type="EMBL" id="JAGQKX010000032">
    <property type="protein sequence ID" value="MCA9390109.1"/>
    <property type="molecule type" value="Genomic_DNA"/>
</dbReference>
<feature type="domain" description="TNase-like" evidence="4">
    <location>
        <begin position="55"/>
        <end position="174"/>
    </location>
</feature>
<evidence type="ECO:0000259" key="4">
    <source>
        <dbReference type="PROSITE" id="PS50830"/>
    </source>
</evidence>
<reference evidence="5" key="2">
    <citation type="journal article" date="2021" name="Microbiome">
        <title>Successional dynamics and alternative stable states in a saline activated sludge microbial community over 9 years.</title>
        <authorList>
            <person name="Wang Y."/>
            <person name="Ye J."/>
            <person name="Ju F."/>
            <person name="Liu L."/>
            <person name="Boyd J.A."/>
            <person name="Deng Y."/>
            <person name="Parks D.H."/>
            <person name="Jiang X."/>
            <person name="Yin X."/>
            <person name="Woodcroft B.J."/>
            <person name="Tyson G.W."/>
            <person name="Hugenholtz P."/>
            <person name="Polz M.F."/>
            <person name="Zhang T."/>
        </authorList>
    </citation>
    <scope>NUCLEOTIDE SEQUENCE</scope>
    <source>
        <strain evidence="5">HKST-UBA01</strain>
    </source>
</reference>
<keyword evidence="3" id="KW-0378">Hydrolase</keyword>
<dbReference type="PANTHER" id="PTHR12302">
    <property type="entry name" value="EBNA2 BINDING PROTEIN P100"/>
    <property type="match status" value="1"/>
</dbReference>
<proteinExistence type="predicted"/>
<dbReference type="PROSITE" id="PS50830">
    <property type="entry name" value="TNASE_3"/>
    <property type="match status" value="1"/>
</dbReference>
<accession>A0A955LGG1</accession>
<evidence type="ECO:0000256" key="2">
    <source>
        <dbReference type="ARBA" id="ARBA00022759"/>
    </source>
</evidence>
<dbReference type="Gene3D" id="2.40.50.90">
    <property type="match status" value="1"/>
</dbReference>
<dbReference type="GO" id="GO:0004519">
    <property type="term" value="F:endonuclease activity"/>
    <property type="evidence" value="ECO:0007669"/>
    <property type="project" value="UniProtKB-KW"/>
</dbReference>
<gene>
    <name evidence="5" type="ORF">KC571_01790</name>
</gene>
<evidence type="ECO:0000256" key="3">
    <source>
        <dbReference type="ARBA" id="ARBA00022801"/>
    </source>
</evidence>
<sequence length="242" mass="26946">MTSRKNIFPFSDEKKFISLAFSFGILALLTALLTLTSPVENNPTATAPDNGTFFVTRIIDGDTIEVNGKYKVRYIGIDAPEMSSPIECYAEAATQENSRLVLGKQIEMQKDVSETDRYGRLLRYVYVDGISINESLVKNGFALATPYPPDVSQQAMLSALEEEAQIHERGLWGSCDLEAKVEGVQDVGECSIKGNISINGEKVYHLPGQRYYTQTQIDESAGEKYFCTEEEAQQSGWRKSKI</sequence>
<dbReference type="SMART" id="SM00318">
    <property type="entry name" value="SNc"/>
    <property type="match status" value="1"/>
</dbReference>
<reference evidence="5" key="1">
    <citation type="submission" date="2020-04" db="EMBL/GenBank/DDBJ databases">
        <authorList>
            <person name="Zhang T."/>
        </authorList>
    </citation>
    <scope>NUCLEOTIDE SEQUENCE</scope>
    <source>
        <strain evidence="5">HKST-UBA01</strain>
    </source>
</reference>
<keyword evidence="2" id="KW-0255">Endonuclease</keyword>
<comment type="caution">
    <text evidence="5">The sequence shown here is derived from an EMBL/GenBank/DDBJ whole genome shotgun (WGS) entry which is preliminary data.</text>
</comment>
<dbReference type="AlphaFoldDB" id="A0A955LGG1"/>
<dbReference type="PANTHER" id="PTHR12302:SF3">
    <property type="entry name" value="SERINE_THREONINE-PROTEIN KINASE 31"/>
    <property type="match status" value="1"/>
</dbReference>
<dbReference type="GO" id="GO:0016787">
    <property type="term" value="F:hydrolase activity"/>
    <property type="evidence" value="ECO:0007669"/>
    <property type="project" value="UniProtKB-KW"/>
</dbReference>